<gene>
    <name evidence="2" type="ORF">E3T23_00935</name>
</gene>
<sequence length="183" mass="20925">MTAPDNWIDWSEHPAAPFIKEADKIVFSKLKAKKAAGTLTKWEAYDLRECVTGLVVDRRRRRMTRDERYRDELAVEAARTPRDRELSEARFAHGVKLMARLEEAEADERRDAAHGSLLVFEVEATPPALTDEETARDAERARFVPDQGGEATPSPAIRPRRRRRPRLTVLHAYADGPDDDDDY</sequence>
<protein>
    <submittedName>
        <fullName evidence="2">Uncharacterized protein</fullName>
    </submittedName>
</protein>
<dbReference type="RefSeq" id="WP_134368550.1">
    <property type="nucleotide sequence ID" value="NZ_SOGN01000008.1"/>
</dbReference>
<name>A0A4R8XXL9_9MICO</name>
<comment type="caution">
    <text evidence="2">The sequence shown here is derived from an EMBL/GenBank/DDBJ whole genome shotgun (WGS) entry which is preliminary data.</text>
</comment>
<dbReference type="EMBL" id="SOGN01000008">
    <property type="protein sequence ID" value="TFC83860.1"/>
    <property type="molecule type" value="Genomic_DNA"/>
</dbReference>
<dbReference type="AlphaFoldDB" id="A0A4R8XXL9"/>
<dbReference type="Proteomes" id="UP000298433">
    <property type="component" value="Unassembled WGS sequence"/>
</dbReference>
<proteinExistence type="predicted"/>
<feature type="compositionally biased region" description="Basic and acidic residues" evidence="1">
    <location>
        <begin position="133"/>
        <end position="143"/>
    </location>
</feature>
<feature type="region of interest" description="Disordered" evidence="1">
    <location>
        <begin position="124"/>
        <end position="183"/>
    </location>
</feature>
<reference evidence="2 3" key="1">
    <citation type="submission" date="2019-03" db="EMBL/GenBank/DDBJ databases">
        <title>Genomics of glacier-inhabiting Cryobacterium strains.</title>
        <authorList>
            <person name="Liu Q."/>
            <person name="Xin Y.-H."/>
        </authorList>
    </citation>
    <scope>NUCLEOTIDE SEQUENCE [LARGE SCALE GENOMIC DNA]</scope>
    <source>
        <strain evidence="2 3">TMT2-48-2</strain>
    </source>
</reference>
<evidence type="ECO:0000256" key="1">
    <source>
        <dbReference type="SAM" id="MobiDB-lite"/>
    </source>
</evidence>
<accession>A0A4R8XXL9</accession>
<keyword evidence="3" id="KW-1185">Reference proteome</keyword>
<evidence type="ECO:0000313" key="2">
    <source>
        <dbReference type="EMBL" id="TFC83860.1"/>
    </source>
</evidence>
<organism evidence="2 3">
    <name type="scientific">Cryobacterium cheniae</name>
    <dbReference type="NCBI Taxonomy" id="1259262"/>
    <lineage>
        <taxon>Bacteria</taxon>
        <taxon>Bacillati</taxon>
        <taxon>Actinomycetota</taxon>
        <taxon>Actinomycetes</taxon>
        <taxon>Micrococcales</taxon>
        <taxon>Microbacteriaceae</taxon>
        <taxon>Cryobacterium</taxon>
    </lineage>
</organism>
<evidence type="ECO:0000313" key="3">
    <source>
        <dbReference type="Proteomes" id="UP000298433"/>
    </source>
</evidence>